<keyword evidence="3" id="KW-1185">Reference proteome</keyword>
<sequence length="216" mass="22611">MPPISARSTLFLALPALLLAGCEVRDAPADNAQGNSDPSAANDSVTLTENVIAPADMNALPPAEVNAVGPSNVDDSALINAQMPEPAAGNQGTSTAAAARSAVQRYYALISAADYDHARALWDDDGQAAQRSADEFARRFDRYSSYQADIGEAGAVRSEKNDRYVTVPVTLHGTLRDGASAFRTKAKVILHRKSGSGDTAGWRIARIETPQGATGG</sequence>
<feature type="signal peptide" evidence="1">
    <location>
        <begin position="1"/>
        <end position="20"/>
    </location>
</feature>
<evidence type="ECO:0000313" key="2">
    <source>
        <dbReference type="EMBL" id="MBW4331232.1"/>
    </source>
</evidence>
<dbReference type="Proteomes" id="UP001197214">
    <property type="component" value="Unassembled WGS sequence"/>
</dbReference>
<evidence type="ECO:0000313" key="3">
    <source>
        <dbReference type="Proteomes" id="UP001197214"/>
    </source>
</evidence>
<reference evidence="2 3" key="1">
    <citation type="submission" date="2021-07" db="EMBL/GenBank/DDBJ databases">
        <title>Stakelama flava sp. nov., a novel endophytic bacterium isolated from branch of Kandelia candel.</title>
        <authorList>
            <person name="Tuo L."/>
        </authorList>
    </citation>
    <scope>NUCLEOTIDE SEQUENCE [LARGE SCALE GENOMIC DNA]</scope>
    <source>
        <strain evidence="2 3">CBK3Z-3</strain>
    </source>
</reference>
<protein>
    <recommendedName>
        <fullName evidence="4">DUF4440 domain-containing protein</fullName>
    </recommendedName>
</protein>
<dbReference type="EMBL" id="JAHWZX010000008">
    <property type="protein sequence ID" value="MBW4331232.1"/>
    <property type="molecule type" value="Genomic_DNA"/>
</dbReference>
<feature type="chain" id="PRO_5047369725" description="DUF4440 domain-containing protein" evidence="1">
    <location>
        <begin position="21"/>
        <end position="216"/>
    </location>
</feature>
<name>A0ABS6XLZ8_9SPHN</name>
<proteinExistence type="predicted"/>
<comment type="caution">
    <text evidence="2">The sequence shown here is derived from an EMBL/GenBank/DDBJ whole genome shotgun (WGS) entry which is preliminary data.</text>
</comment>
<dbReference type="PROSITE" id="PS51257">
    <property type="entry name" value="PROKAR_LIPOPROTEIN"/>
    <property type="match status" value="1"/>
</dbReference>
<evidence type="ECO:0000256" key="1">
    <source>
        <dbReference type="SAM" id="SignalP"/>
    </source>
</evidence>
<accession>A0ABS6XLZ8</accession>
<organism evidence="2 3">
    <name type="scientific">Stakelama flava</name>
    <dbReference type="NCBI Taxonomy" id="2860338"/>
    <lineage>
        <taxon>Bacteria</taxon>
        <taxon>Pseudomonadati</taxon>
        <taxon>Pseudomonadota</taxon>
        <taxon>Alphaproteobacteria</taxon>
        <taxon>Sphingomonadales</taxon>
        <taxon>Sphingomonadaceae</taxon>
        <taxon>Stakelama</taxon>
    </lineage>
</organism>
<evidence type="ECO:0008006" key="4">
    <source>
        <dbReference type="Google" id="ProtNLM"/>
    </source>
</evidence>
<dbReference type="RefSeq" id="WP_219238343.1">
    <property type="nucleotide sequence ID" value="NZ_JAHWZX010000008.1"/>
</dbReference>
<gene>
    <name evidence="2" type="ORF">KY084_10150</name>
</gene>
<keyword evidence="1" id="KW-0732">Signal</keyword>